<feature type="transmembrane region" description="Helical" evidence="1">
    <location>
        <begin position="150"/>
        <end position="172"/>
    </location>
</feature>
<dbReference type="Proteomes" id="UP001281761">
    <property type="component" value="Unassembled WGS sequence"/>
</dbReference>
<gene>
    <name evidence="2" type="ORF">BLNAU_17934</name>
</gene>
<evidence type="ECO:0000256" key="1">
    <source>
        <dbReference type="SAM" id="Phobius"/>
    </source>
</evidence>
<keyword evidence="1" id="KW-0812">Transmembrane</keyword>
<keyword evidence="1" id="KW-0472">Membrane</keyword>
<evidence type="ECO:0000313" key="3">
    <source>
        <dbReference type="Proteomes" id="UP001281761"/>
    </source>
</evidence>
<feature type="transmembrane region" description="Helical" evidence="1">
    <location>
        <begin position="368"/>
        <end position="389"/>
    </location>
</feature>
<evidence type="ECO:0000313" key="2">
    <source>
        <dbReference type="EMBL" id="KAK2947158.1"/>
    </source>
</evidence>
<organism evidence="2 3">
    <name type="scientific">Blattamonas nauphoetae</name>
    <dbReference type="NCBI Taxonomy" id="2049346"/>
    <lineage>
        <taxon>Eukaryota</taxon>
        <taxon>Metamonada</taxon>
        <taxon>Preaxostyla</taxon>
        <taxon>Oxymonadida</taxon>
        <taxon>Blattamonas</taxon>
    </lineage>
</organism>
<feature type="transmembrane region" description="Helical" evidence="1">
    <location>
        <begin position="184"/>
        <end position="204"/>
    </location>
</feature>
<feature type="transmembrane region" description="Helical" evidence="1">
    <location>
        <begin position="21"/>
        <end position="42"/>
    </location>
</feature>
<accession>A0ABQ9X6D0</accession>
<keyword evidence="1" id="KW-1133">Transmembrane helix</keyword>
<feature type="transmembrane region" description="Helical" evidence="1">
    <location>
        <begin position="216"/>
        <end position="237"/>
    </location>
</feature>
<feature type="transmembrane region" description="Helical" evidence="1">
    <location>
        <begin position="48"/>
        <end position="70"/>
    </location>
</feature>
<sequence length="432" mass="48748">MCRCFVDSDHPHGTSSIFLKLLDIVFFLLGAFILLVSILFSFGNSFNGFTLVLIIVSIALIVVPIIGNIGSGYGSAEKKSRLVWLIIYYIIILLTFVFMFAICLICFLIPVKANTFRLGIWHYVSDFVANAKPWLAWLGTLLGFCNSNTVIGVICVVVAAVLLLCFFFTCRIMTLENFVHATNIFVNFAEMAVAVVLIVIFFLSYKEDTIIKDIHWIYLVFIGVAGFVVLMDIYGVVCACLRRKTTCPMCFFSVVIIIVLVALLAVLIVTFVMNKNLSVVTDPAVDKECKGNPTSCLTKYLEAAYNTTCDRSSNRMYECPSTFPKVTDGNDTYCDCTGFNDIDNIDPNLHYEYVKHFAYRFLKNELKLIGVLCACASFGLFLLVISSCLHFTYFKLTYDTDGNIVQRRTVNPEYIDDDYELVDPDEEDDDYY</sequence>
<proteinExistence type="predicted"/>
<feature type="transmembrane region" description="Helical" evidence="1">
    <location>
        <begin position="249"/>
        <end position="273"/>
    </location>
</feature>
<keyword evidence="3" id="KW-1185">Reference proteome</keyword>
<dbReference type="EMBL" id="JARBJD010000209">
    <property type="protein sequence ID" value="KAK2947158.1"/>
    <property type="molecule type" value="Genomic_DNA"/>
</dbReference>
<comment type="caution">
    <text evidence="2">The sequence shown here is derived from an EMBL/GenBank/DDBJ whole genome shotgun (WGS) entry which is preliminary data.</text>
</comment>
<feature type="transmembrane region" description="Helical" evidence="1">
    <location>
        <begin position="82"/>
        <end position="111"/>
    </location>
</feature>
<reference evidence="2 3" key="1">
    <citation type="journal article" date="2022" name="bioRxiv">
        <title>Genomics of Preaxostyla Flagellates Illuminates Evolutionary Transitions and the Path Towards Mitochondrial Loss.</title>
        <authorList>
            <person name="Novak L.V.F."/>
            <person name="Treitli S.C."/>
            <person name="Pyrih J."/>
            <person name="Halakuc P."/>
            <person name="Pipaliya S.V."/>
            <person name="Vacek V."/>
            <person name="Brzon O."/>
            <person name="Soukal P."/>
            <person name="Eme L."/>
            <person name="Dacks J.B."/>
            <person name="Karnkowska A."/>
            <person name="Elias M."/>
            <person name="Hampl V."/>
        </authorList>
    </citation>
    <scope>NUCLEOTIDE SEQUENCE [LARGE SCALE GENOMIC DNA]</scope>
    <source>
        <strain evidence="2">NAU3</strain>
        <tissue evidence="2">Gut</tissue>
    </source>
</reference>
<name>A0ABQ9X6D0_9EUKA</name>
<protein>
    <submittedName>
        <fullName evidence="2">Uncharacterized protein</fullName>
    </submittedName>
</protein>